<feature type="transmembrane region" description="Helical" evidence="1">
    <location>
        <begin position="9"/>
        <end position="33"/>
    </location>
</feature>
<keyword evidence="1" id="KW-1133">Transmembrane helix</keyword>
<keyword evidence="3" id="KW-1185">Reference proteome</keyword>
<name>A0ABR2EPB3_9ROSI</name>
<accession>A0ABR2EPB3</accession>
<keyword evidence="1" id="KW-0812">Transmembrane</keyword>
<gene>
    <name evidence="2" type="ORF">V6N12_035980</name>
</gene>
<evidence type="ECO:0000313" key="3">
    <source>
        <dbReference type="Proteomes" id="UP001472677"/>
    </source>
</evidence>
<dbReference type="Proteomes" id="UP001472677">
    <property type="component" value="Unassembled WGS sequence"/>
</dbReference>
<keyword evidence="1" id="KW-0472">Membrane</keyword>
<evidence type="ECO:0000313" key="2">
    <source>
        <dbReference type="EMBL" id="KAK8563844.1"/>
    </source>
</evidence>
<organism evidence="2 3">
    <name type="scientific">Hibiscus sabdariffa</name>
    <name type="common">roselle</name>
    <dbReference type="NCBI Taxonomy" id="183260"/>
    <lineage>
        <taxon>Eukaryota</taxon>
        <taxon>Viridiplantae</taxon>
        <taxon>Streptophyta</taxon>
        <taxon>Embryophyta</taxon>
        <taxon>Tracheophyta</taxon>
        <taxon>Spermatophyta</taxon>
        <taxon>Magnoliopsida</taxon>
        <taxon>eudicotyledons</taxon>
        <taxon>Gunneridae</taxon>
        <taxon>Pentapetalae</taxon>
        <taxon>rosids</taxon>
        <taxon>malvids</taxon>
        <taxon>Malvales</taxon>
        <taxon>Malvaceae</taxon>
        <taxon>Malvoideae</taxon>
        <taxon>Hibiscus</taxon>
    </lineage>
</organism>
<proteinExistence type="predicted"/>
<evidence type="ECO:0000256" key="1">
    <source>
        <dbReference type="SAM" id="Phobius"/>
    </source>
</evidence>
<reference evidence="2 3" key="1">
    <citation type="journal article" date="2024" name="G3 (Bethesda)">
        <title>Genome assembly of Hibiscus sabdariffa L. provides insights into metabolisms of medicinal natural products.</title>
        <authorList>
            <person name="Kim T."/>
        </authorList>
    </citation>
    <scope>NUCLEOTIDE SEQUENCE [LARGE SCALE GENOMIC DNA]</scope>
    <source>
        <strain evidence="2">TK-2024</strain>
        <tissue evidence="2">Old leaves</tissue>
    </source>
</reference>
<dbReference type="EMBL" id="JBBPBM010000011">
    <property type="protein sequence ID" value="KAK8563844.1"/>
    <property type="molecule type" value="Genomic_DNA"/>
</dbReference>
<comment type="caution">
    <text evidence="2">The sequence shown here is derived from an EMBL/GenBank/DDBJ whole genome shotgun (WGS) entry which is preliminary data.</text>
</comment>
<protein>
    <submittedName>
        <fullName evidence="2">Uncharacterized protein</fullName>
    </submittedName>
</protein>
<sequence>MALGKDARLFFEAVAYLLISIVGSLTDFLTLGYTTICKASIPLLAYGEGAVIGNLQDFAHNHLDNLQNHHLSCDRLEWLQIGYQVALHSWVMDKLLGN</sequence>